<protein>
    <submittedName>
        <fullName evidence="2">Uncharacterized protein</fullName>
    </submittedName>
</protein>
<evidence type="ECO:0000256" key="1">
    <source>
        <dbReference type="SAM" id="Phobius"/>
    </source>
</evidence>
<comment type="caution">
    <text evidence="2">The sequence shown here is derived from an EMBL/GenBank/DDBJ whole genome shotgun (WGS) entry which is preliminary data.</text>
</comment>
<dbReference type="AlphaFoldDB" id="A0AAP0HQH6"/>
<dbReference type="Proteomes" id="UP001419268">
    <property type="component" value="Unassembled WGS sequence"/>
</dbReference>
<feature type="transmembrane region" description="Helical" evidence="1">
    <location>
        <begin position="9"/>
        <end position="26"/>
    </location>
</feature>
<proteinExistence type="predicted"/>
<sequence>MKIRANTKLLFKLNWGFFGISMWWALEKSNLPPIKACRKWKIVVHRVYCQRPTCQQKLKSLKNATNLGS</sequence>
<keyword evidence="1" id="KW-1133">Transmembrane helix</keyword>
<reference evidence="2 3" key="1">
    <citation type="submission" date="2024-01" db="EMBL/GenBank/DDBJ databases">
        <title>Genome assemblies of Stephania.</title>
        <authorList>
            <person name="Yang L."/>
        </authorList>
    </citation>
    <scope>NUCLEOTIDE SEQUENCE [LARGE SCALE GENOMIC DNA]</scope>
    <source>
        <strain evidence="2">JXDWG</strain>
        <tissue evidence="2">Leaf</tissue>
    </source>
</reference>
<accession>A0AAP0HQH6</accession>
<evidence type="ECO:0000313" key="3">
    <source>
        <dbReference type="Proteomes" id="UP001419268"/>
    </source>
</evidence>
<gene>
    <name evidence="2" type="ORF">Scep_026523</name>
</gene>
<keyword evidence="3" id="KW-1185">Reference proteome</keyword>
<dbReference type="EMBL" id="JBBNAG010000011">
    <property type="protein sequence ID" value="KAK9095054.1"/>
    <property type="molecule type" value="Genomic_DNA"/>
</dbReference>
<keyword evidence="1" id="KW-0812">Transmembrane</keyword>
<keyword evidence="1" id="KW-0472">Membrane</keyword>
<name>A0AAP0HQH6_9MAGN</name>
<organism evidence="2 3">
    <name type="scientific">Stephania cephalantha</name>
    <dbReference type="NCBI Taxonomy" id="152367"/>
    <lineage>
        <taxon>Eukaryota</taxon>
        <taxon>Viridiplantae</taxon>
        <taxon>Streptophyta</taxon>
        <taxon>Embryophyta</taxon>
        <taxon>Tracheophyta</taxon>
        <taxon>Spermatophyta</taxon>
        <taxon>Magnoliopsida</taxon>
        <taxon>Ranunculales</taxon>
        <taxon>Menispermaceae</taxon>
        <taxon>Menispermoideae</taxon>
        <taxon>Cissampelideae</taxon>
        <taxon>Stephania</taxon>
    </lineage>
</organism>
<evidence type="ECO:0000313" key="2">
    <source>
        <dbReference type="EMBL" id="KAK9095054.1"/>
    </source>
</evidence>